<dbReference type="STRING" id="109280.ENSHCOP00000011210"/>
<dbReference type="PANTHER" id="PTHR12167:SF5">
    <property type="entry name" value="C-TYPE NATRIURETIC PEPTIDE 3-LIKE PRECURSOR"/>
    <property type="match status" value="1"/>
</dbReference>
<dbReference type="GO" id="GO:0005179">
    <property type="term" value="F:hormone activity"/>
    <property type="evidence" value="ECO:0007669"/>
    <property type="project" value="UniProtKB-KW"/>
</dbReference>
<keyword evidence="7 11" id="KW-0732">Signal</keyword>
<evidence type="ECO:0000256" key="6">
    <source>
        <dbReference type="ARBA" id="ARBA00022702"/>
    </source>
</evidence>
<evidence type="ECO:0000256" key="9">
    <source>
        <dbReference type="ARBA" id="ARBA00023157"/>
    </source>
</evidence>
<dbReference type="Pfam" id="PF00212">
    <property type="entry name" value="ANP"/>
    <property type="match status" value="1"/>
</dbReference>
<dbReference type="PRINTS" id="PR00713">
    <property type="entry name" value="CNATPEPTIDE"/>
</dbReference>
<evidence type="ECO:0000313" key="12">
    <source>
        <dbReference type="Ensembl" id="ENSHCOP00000011210.1"/>
    </source>
</evidence>
<keyword evidence="6" id="KW-0372">Hormone</keyword>
<dbReference type="InterPro" id="IPR000663">
    <property type="entry name" value="Natr_peptide"/>
</dbReference>
<accession>A0A3Q2Y1G9</accession>
<dbReference type="GO" id="GO:0005576">
    <property type="term" value="C:extracellular region"/>
    <property type="evidence" value="ECO:0007669"/>
    <property type="project" value="UniProtKB-SubCell"/>
</dbReference>
<keyword evidence="4" id="KW-0964">Secreted</keyword>
<comment type="subcellular location">
    <subcellularLocation>
        <location evidence="2 10">Secreted</location>
    </subcellularLocation>
</comment>
<proteinExistence type="inferred from homology"/>
<dbReference type="AlphaFoldDB" id="A0A3Q2Y1G9"/>
<dbReference type="OMA" id="WTRNTRD"/>
<feature type="signal peptide" evidence="11">
    <location>
        <begin position="1"/>
        <end position="21"/>
    </location>
</feature>
<evidence type="ECO:0000256" key="1">
    <source>
        <dbReference type="ARBA" id="ARBA00002179"/>
    </source>
</evidence>
<dbReference type="PANTHER" id="PTHR12167">
    <property type="entry name" value="C-TYPE NATRIURETIC PEPTIDE"/>
    <property type="match status" value="1"/>
</dbReference>
<keyword evidence="5" id="KW-0165">Cleavage on pair of basic residues</keyword>
<dbReference type="GO" id="GO:0007168">
    <property type="term" value="P:receptor guanylyl cyclase signaling pathway"/>
    <property type="evidence" value="ECO:0007669"/>
    <property type="project" value="TreeGrafter"/>
</dbReference>
<evidence type="ECO:0000256" key="3">
    <source>
        <dbReference type="ARBA" id="ARBA00009041"/>
    </source>
</evidence>
<evidence type="ECO:0000256" key="2">
    <source>
        <dbReference type="ARBA" id="ARBA00004613"/>
    </source>
</evidence>
<dbReference type="Proteomes" id="UP000264820">
    <property type="component" value="Unplaced"/>
</dbReference>
<evidence type="ECO:0000256" key="11">
    <source>
        <dbReference type="SAM" id="SignalP"/>
    </source>
</evidence>
<keyword evidence="13" id="KW-1185">Reference proteome</keyword>
<evidence type="ECO:0000256" key="4">
    <source>
        <dbReference type="ARBA" id="ARBA00022525"/>
    </source>
</evidence>
<evidence type="ECO:0000256" key="7">
    <source>
        <dbReference type="ARBA" id="ARBA00022729"/>
    </source>
</evidence>
<dbReference type="GO" id="GO:0006182">
    <property type="term" value="P:cGMP biosynthetic process"/>
    <property type="evidence" value="ECO:0007669"/>
    <property type="project" value="TreeGrafter"/>
</dbReference>
<evidence type="ECO:0000256" key="8">
    <source>
        <dbReference type="ARBA" id="ARBA00022858"/>
    </source>
</evidence>
<reference evidence="12" key="1">
    <citation type="submission" date="2025-08" db="UniProtKB">
        <authorList>
            <consortium name="Ensembl"/>
        </authorList>
    </citation>
    <scope>IDENTIFICATION</scope>
</reference>
<dbReference type="InterPro" id="IPR002406">
    <property type="entry name" value="C_natriurtcpep"/>
</dbReference>
<dbReference type="PROSITE" id="PS00263">
    <property type="entry name" value="NATRIURETIC_PEPTIDE"/>
    <property type="match status" value="1"/>
</dbReference>
<name>A0A3Q2Y1G9_HIPCM</name>
<sequence length="110" mass="12405">MNLTVSLCCFNLLLVLDYVRGKPMSDLQNLNQILEEIDDKSKHGAPDGYSWEFPEPSNSALEAKADVLALLFKDLFRTSKRNWSRYRKGGLRSCFGVRLDRIGSFSGLGC</sequence>
<dbReference type="GeneTree" id="ENSGT00530000065390"/>
<dbReference type="SMART" id="SM00183">
    <property type="entry name" value="NAT_PEP"/>
    <property type="match status" value="1"/>
</dbReference>
<dbReference type="InterPro" id="IPR030480">
    <property type="entry name" value="Natr_peptide_CS"/>
</dbReference>
<organism evidence="12 13">
    <name type="scientific">Hippocampus comes</name>
    <name type="common">Tiger tail seahorse</name>
    <dbReference type="NCBI Taxonomy" id="109280"/>
    <lineage>
        <taxon>Eukaryota</taxon>
        <taxon>Metazoa</taxon>
        <taxon>Chordata</taxon>
        <taxon>Craniata</taxon>
        <taxon>Vertebrata</taxon>
        <taxon>Euteleostomi</taxon>
        <taxon>Actinopterygii</taxon>
        <taxon>Neopterygii</taxon>
        <taxon>Teleostei</taxon>
        <taxon>Neoteleostei</taxon>
        <taxon>Acanthomorphata</taxon>
        <taxon>Syngnathiaria</taxon>
        <taxon>Syngnathiformes</taxon>
        <taxon>Syngnathoidei</taxon>
        <taxon>Syngnathidae</taxon>
        <taxon>Hippocampus</taxon>
    </lineage>
</organism>
<protein>
    <submittedName>
        <fullName evidence="12">Natriuretic peptide A-like</fullName>
    </submittedName>
</protein>
<keyword evidence="9" id="KW-1015">Disulfide bond</keyword>
<feature type="chain" id="PRO_5018747144" evidence="11">
    <location>
        <begin position="22"/>
        <end position="110"/>
    </location>
</feature>
<dbReference type="Ensembl" id="ENSHCOT00000017887.1">
    <property type="protein sequence ID" value="ENSHCOP00000011210.1"/>
    <property type="gene ID" value="ENSHCOG00000013997.1"/>
</dbReference>
<comment type="function">
    <text evidence="1">Exhibits natriuretic and vasodepressant activity. Has cGMP-stimulating activity. May help to regulate body fluid homeostasis in a variety of aquatic environments.</text>
</comment>
<keyword evidence="8 10" id="KW-0838">Vasoactive</keyword>
<comment type="similarity">
    <text evidence="3 10">Belongs to the natriuretic peptide family.</text>
</comment>
<evidence type="ECO:0000256" key="5">
    <source>
        <dbReference type="ARBA" id="ARBA00022685"/>
    </source>
</evidence>
<reference evidence="12" key="2">
    <citation type="submission" date="2025-09" db="UniProtKB">
        <authorList>
            <consortium name="Ensembl"/>
        </authorList>
    </citation>
    <scope>IDENTIFICATION</scope>
</reference>
<dbReference type="GO" id="GO:0097746">
    <property type="term" value="P:blood vessel diameter maintenance"/>
    <property type="evidence" value="ECO:0007669"/>
    <property type="project" value="UniProtKB-KW"/>
</dbReference>
<evidence type="ECO:0000313" key="13">
    <source>
        <dbReference type="Proteomes" id="UP000264820"/>
    </source>
</evidence>
<evidence type="ECO:0000256" key="10">
    <source>
        <dbReference type="RuleBase" id="RU003686"/>
    </source>
</evidence>